<dbReference type="EMBL" id="SDLV01000019">
    <property type="protein sequence ID" value="THV59837.1"/>
    <property type="molecule type" value="Genomic_DNA"/>
</dbReference>
<keyword evidence="4 5" id="KW-0472">Membrane</keyword>
<feature type="transmembrane region" description="Helical" evidence="5">
    <location>
        <begin position="15"/>
        <end position="40"/>
    </location>
</feature>
<gene>
    <name evidence="7" type="ORF">EK417_10330</name>
</gene>
<protein>
    <recommendedName>
        <fullName evidence="6">HTTM-like domain-containing protein</fullName>
    </recommendedName>
</protein>
<proteinExistence type="predicted"/>
<feature type="domain" description="HTTM-like" evidence="6">
    <location>
        <begin position="10"/>
        <end position="265"/>
    </location>
</feature>
<evidence type="ECO:0000256" key="5">
    <source>
        <dbReference type="SAM" id="Phobius"/>
    </source>
</evidence>
<feature type="transmembrane region" description="Helical" evidence="5">
    <location>
        <begin position="256"/>
        <end position="275"/>
    </location>
</feature>
<evidence type="ECO:0000256" key="1">
    <source>
        <dbReference type="ARBA" id="ARBA00004127"/>
    </source>
</evidence>
<accession>A0ABY2R6S0</accession>
<feature type="transmembrane region" description="Helical" evidence="5">
    <location>
        <begin position="79"/>
        <end position="107"/>
    </location>
</feature>
<comment type="caution">
    <text evidence="7">The sequence shown here is derived from an EMBL/GenBank/DDBJ whole genome shotgun (WGS) entry which is preliminary data.</text>
</comment>
<dbReference type="Proteomes" id="UP000306038">
    <property type="component" value="Unassembled WGS sequence"/>
</dbReference>
<evidence type="ECO:0000313" key="8">
    <source>
        <dbReference type="Proteomes" id="UP000306038"/>
    </source>
</evidence>
<keyword evidence="2 5" id="KW-0812">Transmembrane</keyword>
<feature type="transmembrane region" description="Helical" evidence="5">
    <location>
        <begin position="204"/>
        <end position="223"/>
    </location>
</feature>
<name>A0ABY2R6S0_9FLAO</name>
<feature type="transmembrane region" description="Helical" evidence="5">
    <location>
        <begin position="119"/>
        <end position="140"/>
    </location>
</feature>
<keyword evidence="8" id="KW-1185">Reference proteome</keyword>
<feature type="transmembrane region" description="Helical" evidence="5">
    <location>
        <begin position="230"/>
        <end position="250"/>
    </location>
</feature>
<keyword evidence="3 5" id="KW-1133">Transmembrane helix</keyword>
<evidence type="ECO:0000256" key="2">
    <source>
        <dbReference type="ARBA" id="ARBA00022692"/>
    </source>
</evidence>
<comment type="subcellular location">
    <subcellularLocation>
        <location evidence="1">Endomembrane system</location>
        <topology evidence="1">Multi-pass membrane protein</topology>
    </subcellularLocation>
</comment>
<evidence type="ECO:0000256" key="4">
    <source>
        <dbReference type="ARBA" id="ARBA00023136"/>
    </source>
</evidence>
<evidence type="ECO:0000259" key="6">
    <source>
        <dbReference type="SMART" id="SM00752"/>
    </source>
</evidence>
<feature type="transmembrane region" description="Helical" evidence="5">
    <location>
        <begin position="161"/>
        <end position="184"/>
    </location>
</feature>
<evidence type="ECO:0000256" key="3">
    <source>
        <dbReference type="ARBA" id="ARBA00022989"/>
    </source>
</evidence>
<evidence type="ECO:0000313" key="7">
    <source>
        <dbReference type="EMBL" id="THV59837.1"/>
    </source>
</evidence>
<dbReference type="SMART" id="SM00752">
    <property type="entry name" value="HTTM"/>
    <property type="match status" value="1"/>
</dbReference>
<organism evidence="7 8">
    <name type="scientific">Chryseobacterium candidae</name>
    <dbReference type="NCBI Taxonomy" id="1978493"/>
    <lineage>
        <taxon>Bacteria</taxon>
        <taxon>Pseudomonadati</taxon>
        <taxon>Bacteroidota</taxon>
        <taxon>Flavobacteriia</taxon>
        <taxon>Flavobacteriales</taxon>
        <taxon>Weeksellaceae</taxon>
        <taxon>Chryseobacterium group</taxon>
        <taxon>Chryseobacterium</taxon>
    </lineage>
</organism>
<reference evidence="7 8" key="1">
    <citation type="submission" date="2019-01" db="EMBL/GenBank/DDBJ databases">
        <authorList>
            <person name="B I."/>
            <person name="Ch S."/>
            <person name="Ch V.R."/>
        </authorList>
    </citation>
    <scope>NUCLEOTIDE SEQUENCE [LARGE SCALE GENOMIC DNA]</scope>
    <source>
        <strain evidence="7 8">JC507</strain>
    </source>
</reference>
<dbReference type="RefSeq" id="WP_136522117.1">
    <property type="nucleotide sequence ID" value="NZ_SDLV01000019.1"/>
</dbReference>
<dbReference type="InterPro" id="IPR011020">
    <property type="entry name" value="HTTM-like"/>
</dbReference>
<sequence length="285" mass="33420">MNSYLFEYSCRNTKLYSLLISLFCLINLLLIFPDYIYIYVDNSYIPAKYNGFYIPKYYLNFSHITELTQTIGVSSKATILVLLSLYFFSLISIILDFYKFIFAIAALLLHTMMINSSNIFSYGADFFVNFALFLNVFFSYSGKNNIILKSFIQRLTQIHLCIIYFFAGLGKLFGVDWINGSAFWKISHLYFAEHISFKNLPSVFYLFSSLFVVSLQTSYSVLINIKQTRVFTFYCIIILHLMIAITMQFYTFGTVMILLNYIAWGNYINIDFTLLKKYRLNDNKH</sequence>